<dbReference type="RefSeq" id="WP_215486677.1">
    <property type="nucleotide sequence ID" value="NZ_BAAAPJ010000003.1"/>
</dbReference>
<dbReference type="CDD" id="cd00085">
    <property type="entry name" value="HNHc"/>
    <property type="match status" value="1"/>
</dbReference>
<evidence type="ECO:0000256" key="2">
    <source>
        <dbReference type="SAM" id="MobiDB-lite"/>
    </source>
</evidence>
<dbReference type="InterPro" id="IPR003870">
    <property type="entry name" value="DUF222"/>
</dbReference>
<dbReference type="Gene3D" id="1.10.30.50">
    <property type="match status" value="1"/>
</dbReference>
<sequence length="464" mass="50265">MPEPQHPDRPVRHSVVFQEESDASADRHGREPHWAELSDLVSRAEDNRAAMARLQAERAEVCAEALDLVALRVAQRDAAHPGREIGDTIPLREVLAELSTALRVGERTVSSWLGDGAALVGTYPATLAALRDGRIDERHASSLIDGGLALDHALRAEYEERVLAIAATETAAATREYARVVAARLQSAIVAQARERALDDRRVRAFDLDDGLARLLLDAPAVLVHGIFERLTSMGIAQGTTDGANAADGDLADTRTLDQRRADLACDLLLCGAPATEGDAALGAIRATVQVTIPCLTLAGLDDDPAVLDGRGPLDGDTARRLAAAATSWHRVMTDPVTSEPLCVDSYRPSAHLRRLLAARDRHCRWPGCRRPVKRCDIDHIVPFEQGGATSSANLEVLCRGHHTLKHASRWTVRAVGSGTLEFVSPTGRRHRTDAPMMIATTPVRDRWSRFLDATISPVDPPPF</sequence>
<comment type="caution">
    <text evidence="4">The sequence shown here is derived from an EMBL/GenBank/DDBJ whole genome shotgun (WGS) entry which is preliminary data.</text>
</comment>
<dbReference type="Pfam" id="PF02720">
    <property type="entry name" value="DUF222"/>
    <property type="match status" value="1"/>
</dbReference>
<comment type="similarity">
    <text evidence="1">Belongs to the Rv1128c/1148c/1588c/1702c/1945/3466 family.</text>
</comment>
<accession>A0ABS5XSE4</accession>
<protein>
    <submittedName>
        <fullName evidence="4">DUF222 domain-containing protein</fullName>
    </submittedName>
</protein>
<evidence type="ECO:0000256" key="1">
    <source>
        <dbReference type="ARBA" id="ARBA00023450"/>
    </source>
</evidence>
<feature type="compositionally biased region" description="Basic and acidic residues" evidence="2">
    <location>
        <begin position="1"/>
        <end position="11"/>
    </location>
</feature>
<keyword evidence="5" id="KW-1185">Reference proteome</keyword>
<dbReference type="Proteomes" id="UP000740605">
    <property type="component" value="Unassembled WGS sequence"/>
</dbReference>
<name>A0ABS5XSE4_9MICO</name>
<organism evidence="4 5">
    <name type="scientific">Microbacterium flavum</name>
    <dbReference type="NCBI Taxonomy" id="415216"/>
    <lineage>
        <taxon>Bacteria</taxon>
        <taxon>Bacillati</taxon>
        <taxon>Actinomycetota</taxon>
        <taxon>Actinomycetes</taxon>
        <taxon>Micrococcales</taxon>
        <taxon>Microbacteriaceae</taxon>
        <taxon>Microbacterium</taxon>
    </lineage>
</organism>
<dbReference type="SMART" id="SM00507">
    <property type="entry name" value="HNHc"/>
    <property type="match status" value="1"/>
</dbReference>
<dbReference type="InterPro" id="IPR002711">
    <property type="entry name" value="HNH"/>
</dbReference>
<feature type="region of interest" description="Disordered" evidence="2">
    <location>
        <begin position="1"/>
        <end position="31"/>
    </location>
</feature>
<evidence type="ECO:0000313" key="4">
    <source>
        <dbReference type="EMBL" id="MBT8797440.1"/>
    </source>
</evidence>
<dbReference type="Pfam" id="PF01844">
    <property type="entry name" value="HNH"/>
    <property type="match status" value="1"/>
</dbReference>
<gene>
    <name evidence="4" type="ORF">J0P97_05065</name>
</gene>
<feature type="domain" description="HNH nuclease" evidence="3">
    <location>
        <begin position="352"/>
        <end position="404"/>
    </location>
</feature>
<dbReference type="InterPro" id="IPR003615">
    <property type="entry name" value="HNH_nuc"/>
</dbReference>
<reference evidence="4 5" key="1">
    <citation type="submission" date="2021-03" db="EMBL/GenBank/DDBJ databases">
        <title>Microbacterium pauli sp. nov., isolated from microfiltered milk.</title>
        <authorList>
            <person name="Bellassi P."/>
            <person name="Fontana A."/>
            <person name="Callegari M.L."/>
            <person name="Lorenzo M."/>
            <person name="Cappa F."/>
        </authorList>
    </citation>
    <scope>NUCLEOTIDE SEQUENCE [LARGE SCALE GENOMIC DNA]</scope>
    <source>
        <strain evidence="4 5">DSM 18909</strain>
    </source>
</reference>
<proteinExistence type="inferred from homology"/>
<dbReference type="EMBL" id="JAFLHG010000003">
    <property type="protein sequence ID" value="MBT8797440.1"/>
    <property type="molecule type" value="Genomic_DNA"/>
</dbReference>
<evidence type="ECO:0000259" key="3">
    <source>
        <dbReference type="SMART" id="SM00507"/>
    </source>
</evidence>
<evidence type="ECO:0000313" key="5">
    <source>
        <dbReference type="Proteomes" id="UP000740605"/>
    </source>
</evidence>